<dbReference type="GO" id="GO:0015774">
    <property type="term" value="P:polysaccharide transport"/>
    <property type="evidence" value="ECO:0007669"/>
    <property type="project" value="InterPro"/>
</dbReference>
<dbReference type="RefSeq" id="WP_083559753.1">
    <property type="nucleotide sequence ID" value="NZ_AQQV01000001.1"/>
</dbReference>
<dbReference type="Pfam" id="PF05159">
    <property type="entry name" value="Capsule_synth"/>
    <property type="match status" value="2"/>
</dbReference>
<keyword evidence="3" id="KW-1185">Reference proteome</keyword>
<dbReference type="Gene3D" id="3.40.50.12580">
    <property type="match status" value="1"/>
</dbReference>
<dbReference type="EMBL" id="AQQV01000001">
    <property type="protein sequence ID" value="ORE89008.1"/>
    <property type="molecule type" value="Genomic_DNA"/>
</dbReference>
<accession>A0A1Y1SHE4</accession>
<dbReference type="InterPro" id="IPR007833">
    <property type="entry name" value="Capsule_polysaccharide_synth"/>
</dbReference>
<dbReference type="AlphaFoldDB" id="A0A1Y1SHE4"/>
<evidence type="ECO:0000313" key="2">
    <source>
        <dbReference type="EMBL" id="ORE89008.1"/>
    </source>
</evidence>
<proteinExistence type="predicted"/>
<sequence>MTRRILLLHNTPKARRYFHTLANHIDAVDIRTDTIGLRGGPRLADQRYAEMARYSMERKWQRHRIPDWRLRRLQGLHQRFAHWHYHAAGAAIRRHQPDAIGVWGGQSVDTRAALAAARDHALPSYVFECGLLPDTTTCDPQGVNFDNAIPRYPRFYADYARKADTVLPQSLIARPSRHSDDEISLPEDYLFIPFQVRLDSQVLLYSPWIRDMTHLFDVVVEAARHALGACQTQLVFKLHPSCRQRYRTLQDIAAREPRIHFANGNSTDELVRKARGVITINSTVGIEALLLNRPVLTVGQACYAIPGVCESASSVAMISRWMQQIDTQRPPSTPHREAFLHYLASEYCIPQSHKHPGAAHFAAMAARLSVHPRQSRVNPARRAEGITLSSDALAAAQPAPPFSPVRTPATAWSVSDR</sequence>
<evidence type="ECO:0000313" key="3">
    <source>
        <dbReference type="Proteomes" id="UP000192342"/>
    </source>
</evidence>
<evidence type="ECO:0000256" key="1">
    <source>
        <dbReference type="SAM" id="MobiDB-lite"/>
    </source>
</evidence>
<gene>
    <name evidence="2" type="ORF">ATO7_03995</name>
</gene>
<organism evidence="2 3">
    <name type="scientific">Oceanococcus atlanticus</name>
    <dbReference type="NCBI Taxonomy" id="1317117"/>
    <lineage>
        <taxon>Bacteria</taxon>
        <taxon>Pseudomonadati</taxon>
        <taxon>Pseudomonadota</taxon>
        <taxon>Gammaproteobacteria</taxon>
        <taxon>Chromatiales</taxon>
        <taxon>Oceanococcaceae</taxon>
        <taxon>Oceanococcus</taxon>
    </lineage>
</organism>
<dbReference type="STRING" id="1317117.ATO7_03995"/>
<reference evidence="2 3" key="1">
    <citation type="submission" date="2013-04" db="EMBL/GenBank/DDBJ databases">
        <title>Oceanococcus atlanticus 22II-S10r2 Genome Sequencing.</title>
        <authorList>
            <person name="Lai Q."/>
            <person name="Li G."/>
            <person name="Shao Z."/>
        </authorList>
    </citation>
    <scope>NUCLEOTIDE SEQUENCE [LARGE SCALE GENOMIC DNA]</scope>
    <source>
        <strain evidence="2 3">22II-S10r2</strain>
    </source>
</reference>
<dbReference type="Proteomes" id="UP000192342">
    <property type="component" value="Unassembled WGS sequence"/>
</dbReference>
<dbReference type="InterPro" id="IPR043148">
    <property type="entry name" value="TagF_C"/>
</dbReference>
<dbReference type="CDD" id="cd16438">
    <property type="entry name" value="beta_Kdo_transferase_KpsS_like"/>
    <property type="match status" value="1"/>
</dbReference>
<dbReference type="SUPFAM" id="SSF53756">
    <property type="entry name" value="UDP-Glycosyltransferase/glycogen phosphorylase"/>
    <property type="match status" value="1"/>
</dbReference>
<dbReference type="GO" id="GO:0000271">
    <property type="term" value="P:polysaccharide biosynthetic process"/>
    <property type="evidence" value="ECO:0007669"/>
    <property type="project" value="InterPro"/>
</dbReference>
<dbReference type="OrthoDB" id="9794206at2"/>
<name>A0A1Y1SHE4_9GAMM</name>
<feature type="region of interest" description="Disordered" evidence="1">
    <location>
        <begin position="395"/>
        <end position="417"/>
    </location>
</feature>
<protein>
    <submittedName>
        <fullName evidence="2">Capsule polysaccharide biosynthesis</fullName>
    </submittedName>
</protein>
<comment type="caution">
    <text evidence="2">The sequence shown here is derived from an EMBL/GenBank/DDBJ whole genome shotgun (WGS) entry which is preliminary data.</text>
</comment>